<gene>
    <name evidence="1" type="ORF">BJF91_17830</name>
</gene>
<dbReference type="Proteomes" id="UP000185598">
    <property type="component" value="Unassembled WGS sequence"/>
</dbReference>
<comment type="caution">
    <text evidence="1">The sequence shown here is derived from an EMBL/GenBank/DDBJ whole genome shotgun (WGS) entry which is preliminary data.</text>
</comment>
<protein>
    <submittedName>
        <fullName evidence="1">Uncharacterized protein</fullName>
    </submittedName>
</protein>
<reference evidence="1 2" key="1">
    <citation type="submission" date="2016-09" db="EMBL/GenBank/DDBJ databases">
        <title>Rhizobium oryziradicis sp. nov., isolated from the root of rice.</title>
        <authorList>
            <person name="Zhao J."/>
            <person name="Zhang X."/>
        </authorList>
    </citation>
    <scope>NUCLEOTIDE SEQUENCE [LARGE SCALE GENOMIC DNA]</scope>
    <source>
        <strain evidence="1 2">14971</strain>
    </source>
</reference>
<accession>A0A1Q9A3B6</accession>
<proteinExistence type="predicted"/>
<evidence type="ECO:0000313" key="1">
    <source>
        <dbReference type="EMBL" id="OLP48978.1"/>
    </source>
</evidence>
<name>A0A1Q9A3B6_9HYPH</name>
<keyword evidence="2" id="KW-1185">Reference proteome</keyword>
<dbReference type="AlphaFoldDB" id="A0A1Q9A3B6"/>
<evidence type="ECO:0000313" key="2">
    <source>
        <dbReference type="Proteomes" id="UP000185598"/>
    </source>
</evidence>
<sequence>MKLPPRIRFQLMLKARAAIERALSSGSPTGLSVPRTEPGLVAAVTTYAIPQLAKDWRQILQPTGTNIAISAVFTHQAPKVRFIGPHKTKAACELADLLLVVDNIRTGRRQAALIQAKMAAQRGTVIISRPQDKLQLALFQNWPRFDFQEPIYKLANVDFHSGGSAHDCGQYGVIDRHFVSPPVWSQMLPSTVPGKTLAAPLLAEFIVDLVRGRVGRDATPALATDWSRTVEALMTVTYGRLFHHRQSLGPLAFPRGNTTQAFFLQNNLIQVSVTTDGSLPTDEEPRFELMDVEPPNRAISTIWIKLGGD</sequence>
<dbReference type="EMBL" id="MKIN01000022">
    <property type="protein sequence ID" value="OLP48978.1"/>
    <property type="molecule type" value="Genomic_DNA"/>
</dbReference>
<organism evidence="1 2">
    <name type="scientific">Allorhizobium taibaishanense</name>
    <dbReference type="NCBI Taxonomy" id="887144"/>
    <lineage>
        <taxon>Bacteria</taxon>
        <taxon>Pseudomonadati</taxon>
        <taxon>Pseudomonadota</taxon>
        <taxon>Alphaproteobacteria</taxon>
        <taxon>Hyphomicrobiales</taxon>
        <taxon>Rhizobiaceae</taxon>
        <taxon>Rhizobium/Agrobacterium group</taxon>
        <taxon>Allorhizobium</taxon>
    </lineage>
</organism>